<proteinExistence type="predicted"/>
<dbReference type="Gene3D" id="3.40.50.12230">
    <property type="match status" value="1"/>
</dbReference>
<reference evidence="2" key="1">
    <citation type="journal article" date="2013" name="Environ. Microbiol.">
        <title>Microbiota from the distal guts of lean and obese adolescents exhibit partial functional redundancy besides clear differences in community structure.</title>
        <authorList>
            <person name="Ferrer M."/>
            <person name="Ruiz A."/>
            <person name="Lanza F."/>
            <person name="Haange S.B."/>
            <person name="Oberbach A."/>
            <person name="Till H."/>
            <person name="Bargiela R."/>
            <person name="Campoy C."/>
            <person name="Segura M.T."/>
            <person name="Richter M."/>
            <person name="von Bergen M."/>
            <person name="Seifert J."/>
            <person name="Suarez A."/>
        </authorList>
    </citation>
    <scope>NUCLEOTIDE SEQUENCE</scope>
</reference>
<feature type="non-terminal residue" evidence="2">
    <location>
        <position position="93"/>
    </location>
</feature>
<comment type="caution">
    <text evidence="2">The sequence shown here is derived from an EMBL/GenBank/DDBJ whole genome shotgun (WGS) entry which is preliminary data.</text>
</comment>
<organism evidence="2">
    <name type="scientific">human gut metagenome</name>
    <dbReference type="NCBI Taxonomy" id="408170"/>
    <lineage>
        <taxon>unclassified sequences</taxon>
        <taxon>metagenomes</taxon>
        <taxon>organismal metagenomes</taxon>
    </lineage>
</organism>
<dbReference type="PANTHER" id="PTHR11138">
    <property type="entry name" value="METHIONYL-TRNA FORMYLTRANSFERASE"/>
    <property type="match status" value="1"/>
</dbReference>
<dbReference type="GO" id="GO:0005829">
    <property type="term" value="C:cytosol"/>
    <property type="evidence" value="ECO:0007669"/>
    <property type="project" value="TreeGrafter"/>
</dbReference>
<evidence type="ECO:0000313" key="2">
    <source>
        <dbReference type="EMBL" id="EKC54642.1"/>
    </source>
</evidence>
<dbReference type="InterPro" id="IPR002376">
    <property type="entry name" value="Formyl_transf_N"/>
</dbReference>
<dbReference type="PANTHER" id="PTHR11138:SF5">
    <property type="entry name" value="METHIONYL-TRNA FORMYLTRANSFERASE, MITOCHONDRIAL"/>
    <property type="match status" value="1"/>
</dbReference>
<sequence>MQIVFMGTPDFAVGALEALITQGHEITAVVTQPDKPKGRSGQLQFPPVKECAVKHGIPVFQPRRIKTPEAIEELKKYPADVYIVAAFGQILSQ</sequence>
<dbReference type="EMBL" id="AJWZ01008247">
    <property type="protein sequence ID" value="EKC54642.1"/>
    <property type="molecule type" value="Genomic_DNA"/>
</dbReference>
<dbReference type="AlphaFoldDB" id="K1S1M0"/>
<dbReference type="GO" id="GO:0004479">
    <property type="term" value="F:methionyl-tRNA formyltransferase activity"/>
    <property type="evidence" value="ECO:0007669"/>
    <property type="project" value="TreeGrafter"/>
</dbReference>
<gene>
    <name evidence="2" type="ORF">OBE_11975</name>
</gene>
<dbReference type="Pfam" id="PF00551">
    <property type="entry name" value="Formyl_trans_N"/>
    <property type="match status" value="1"/>
</dbReference>
<dbReference type="SUPFAM" id="SSF53328">
    <property type="entry name" value="Formyltransferase"/>
    <property type="match status" value="1"/>
</dbReference>
<dbReference type="InterPro" id="IPR036477">
    <property type="entry name" value="Formyl_transf_N_sf"/>
</dbReference>
<accession>K1S1M0</accession>
<name>K1S1M0_9ZZZZ</name>
<keyword evidence="2" id="KW-0808">Transferase</keyword>
<feature type="domain" description="Formyl transferase N-terminal" evidence="1">
    <location>
        <begin position="1"/>
        <end position="92"/>
    </location>
</feature>
<evidence type="ECO:0000259" key="1">
    <source>
        <dbReference type="Pfam" id="PF00551"/>
    </source>
</evidence>
<protein>
    <submittedName>
        <fullName evidence="2">Methionyl-tRNA formyltransferase</fullName>
    </submittedName>
</protein>